<evidence type="ECO:0000256" key="1">
    <source>
        <dbReference type="ARBA" id="ARBA00022737"/>
    </source>
</evidence>
<protein>
    <submittedName>
        <fullName evidence="5">Uncharacterized protein</fullName>
    </submittedName>
</protein>
<feature type="compositionally biased region" description="Low complexity" evidence="3">
    <location>
        <begin position="48"/>
        <end position="70"/>
    </location>
</feature>
<proteinExistence type="predicted"/>
<sequence>MLKNLLMCFWNLMYAQFKLQQLHHQAQVRRLQHLHHLQHQFIFLIQGSTAAPPTPPSTTAVPPSTTTAPGTTPPTPPSTTTAPGTTAAVPPSTTTAPGTTPPTPPSTTTAPGTTGTAPPGTTTPVCEDVMSNEEVRPAITVNGDAVTNIETFSSVPYESDSPNLVISLTLQELGQIVKLLPSDNSNVDTTSMSVTVDGNVVQLPLTPSNSVVGKEIVITITDKVNAEEPFNVLLELDVCTVQASTTAPPGTSAPTTTSAPPTTSGPPVCTLTEAEYVQMIGRSPTADPVGFIEMDDVLYPYPTSDAEKVFLGQTVEEGRTVHIGCYECVCEYGQFSCNEGTNCECNYTYGNWSECPTECTTQTNMRFRIGTLVGSPSVQYHCLNETTEEGYCDDVFCPTTPPSWSTWSNCTTNDPCVVGSRIRERGQCNETNPDDSVITEPCVEECTTENQCQPPFVWFADASACNVTCMDYRLNSCVEPDERFSGCRCAEGLVEYDGNCVEPYQCPCYSCDGTPVIDGTTMDNTLLCETCTCTNGQMVCQEIENCCEYDDWFDWSNCTAECGQGIEMRTRNILSGNETQCTDTVETRDCTATVTCPPACNIGGQSYAVGDPIPGDDQCQYCECDMNGNKACYDDPNRVVHGNYGQWTDWSECSLTCEGGQQTRTRTCSDPMPECGGNDCSSLGNDTETRSCNNDVHCCEVTSWGTWSDCMRTCVVEGESIEPYVRERTRSYVLQDGDQYCNEGLFDFKNCMEELDPCNTTCK</sequence>
<evidence type="ECO:0000256" key="3">
    <source>
        <dbReference type="SAM" id="MobiDB-lite"/>
    </source>
</evidence>
<dbReference type="InterPro" id="IPR052065">
    <property type="entry name" value="Compl_asym_regulator"/>
</dbReference>
<evidence type="ECO:0000256" key="2">
    <source>
        <dbReference type="ARBA" id="ARBA00023157"/>
    </source>
</evidence>
<name>A0ABQ9F440_TEGGR</name>
<dbReference type="EMBL" id="JARBDR010000608">
    <property type="protein sequence ID" value="KAJ8311027.1"/>
    <property type="molecule type" value="Genomic_DNA"/>
</dbReference>
<dbReference type="SUPFAM" id="SSF82895">
    <property type="entry name" value="TSP-1 type 1 repeat"/>
    <property type="match status" value="2"/>
</dbReference>
<dbReference type="PANTHER" id="PTHR22906:SF48">
    <property type="entry name" value="THROMBOSPONDIN TYPE 1 DOMAIN PROTEIN"/>
    <property type="match status" value="1"/>
</dbReference>
<feature type="chain" id="PRO_5045438767" evidence="4">
    <location>
        <begin position="16"/>
        <end position="763"/>
    </location>
</feature>
<feature type="compositionally biased region" description="Low complexity" evidence="3">
    <location>
        <begin position="106"/>
        <end position="124"/>
    </location>
</feature>
<dbReference type="SUPFAM" id="SSF57567">
    <property type="entry name" value="Serine protease inhibitors"/>
    <property type="match status" value="1"/>
</dbReference>
<dbReference type="PROSITE" id="PS50092">
    <property type="entry name" value="TSP1"/>
    <property type="match status" value="2"/>
</dbReference>
<accession>A0ABQ9F440</accession>
<dbReference type="Gene3D" id="2.20.100.10">
    <property type="entry name" value="Thrombospondin type-1 (TSP1) repeat"/>
    <property type="match status" value="3"/>
</dbReference>
<feature type="region of interest" description="Disordered" evidence="3">
    <location>
        <begin position="244"/>
        <end position="267"/>
    </location>
</feature>
<evidence type="ECO:0000313" key="6">
    <source>
        <dbReference type="Proteomes" id="UP001217089"/>
    </source>
</evidence>
<dbReference type="PANTHER" id="PTHR22906">
    <property type="entry name" value="PROPERDIN"/>
    <property type="match status" value="1"/>
</dbReference>
<feature type="compositionally biased region" description="Low complexity" evidence="3">
    <location>
        <begin position="78"/>
        <end position="98"/>
    </location>
</feature>
<feature type="region of interest" description="Disordered" evidence="3">
    <location>
        <begin position="48"/>
        <end position="124"/>
    </location>
</feature>
<evidence type="ECO:0000256" key="4">
    <source>
        <dbReference type="SAM" id="SignalP"/>
    </source>
</evidence>
<dbReference type="Pfam" id="PF00090">
    <property type="entry name" value="TSP_1"/>
    <property type="match status" value="3"/>
</dbReference>
<dbReference type="InterPro" id="IPR000884">
    <property type="entry name" value="TSP1_rpt"/>
</dbReference>
<evidence type="ECO:0000313" key="5">
    <source>
        <dbReference type="EMBL" id="KAJ8311027.1"/>
    </source>
</evidence>
<comment type="caution">
    <text evidence="5">The sequence shown here is derived from an EMBL/GenBank/DDBJ whole genome shotgun (WGS) entry which is preliminary data.</text>
</comment>
<dbReference type="InterPro" id="IPR036084">
    <property type="entry name" value="Ser_inhib-like_sf"/>
</dbReference>
<dbReference type="InterPro" id="IPR036383">
    <property type="entry name" value="TSP1_rpt_sf"/>
</dbReference>
<feature type="signal peptide" evidence="4">
    <location>
        <begin position="1"/>
        <end position="15"/>
    </location>
</feature>
<dbReference type="SMART" id="SM00209">
    <property type="entry name" value="TSP1"/>
    <property type="match status" value="5"/>
</dbReference>
<reference evidence="5 6" key="1">
    <citation type="submission" date="2022-12" db="EMBL/GenBank/DDBJ databases">
        <title>Chromosome-level genome of Tegillarca granosa.</title>
        <authorList>
            <person name="Kim J."/>
        </authorList>
    </citation>
    <scope>NUCLEOTIDE SEQUENCE [LARGE SCALE GENOMIC DNA]</scope>
    <source>
        <strain evidence="5">Teg-2019</strain>
        <tissue evidence="5">Adductor muscle</tissue>
    </source>
</reference>
<keyword evidence="1" id="KW-0677">Repeat</keyword>
<keyword evidence="6" id="KW-1185">Reference proteome</keyword>
<dbReference type="Proteomes" id="UP001217089">
    <property type="component" value="Unassembled WGS sequence"/>
</dbReference>
<organism evidence="5 6">
    <name type="scientific">Tegillarca granosa</name>
    <name type="common">Malaysian cockle</name>
    <name type="synonym">Anadara granosa</name>
    <dbReference type="NCBI Taxonomy" id="220873"/>
    <lineage>
        <taxon>Eukaryota</taxon>
        <taxon>Metazoa</taxon>
        <taxon>Spiralia</taxon>
        <taxon>Lophotrochozoa</taxon>
        <taxon>Mollusca</taxon>
        <taxon>Bivalvia</taxon>
        <taxon>Autobranchia</taxon>
        <taxon>Pteriomorphia</taxon>
        <taxon>Arcoida</taxon>
        <taxon>Arcoidea</taxon>
        <taxon>Arcidae</taxon>
        <taxon>Tegillarca</taxon>
    </lineage>
</organism>
<keyword evidence="4" id="KW-0732">Signal</keyword>
<keyword evidence="2" id="KW-1015">Disulfide bond</keyword>
<gene>
    <name evidence="5" type="ORF">KUTeg_011421</name>
</gene>